<keyword evidence="1" id="KW-0472">Membrane</keyword>
<dbReference type="RefSeq" id="WP_006330322.1">
    <property type="nucleotide sequence ID" value="NZ_BAHC01000036.1"/>
</dbReference>
<evidence type="ECO:0008006" key="4">
    <source>
        <dbReference type="Google" id="ProtNLM"/>
    </source>
</evidence>
<evidence type="ECO:0000313" key="2">
    <source>
        <dbReference type="EMBL" id="GAB88684.1"/>
    </source>
</evidence>
<feature type="transmembrane region" description="Helical" evidence="1">
    <location>
        <begin position="28"/>
        <end position="47"/>
    </location>
</feature>
<dbReference type="Pfam" id="PF09948">
    <property type="entry name" value="PpoB2"/>
    <property type="match status" value="1"/>
</dbReference>
<feature type="transmembrane region" description="Helical" evidence="1">
    <location>
        <begin position="238"/>
        <end position="257"/>
    </location>
</feature>
<gene>
    <name evidence="2" type="ORF">GORHZ_036_00080</name>
</gene>
<evidence type="ECO:0000256" key="1">
    <source>
        <dbReference type="SAM" id="Phobius"/>
    </source>
</evidence>
<dbReference type="AlphaFoldDB" id="K6WQ67"/>
<feature type="transmembrane region" description="Helical" evidence="1">
    <location>
        <begin position="203"/>
        <end position="226"/>
    </location>
</feature>
<comment type="caution">
    <text evidence="2">The sequence shown here is derived from an EMBL/GenBank/DDBJ whole genome shotgun (WGS) entry which is preliminary data.</text>
</comment>
<proteinExistence type="predicted"/>
<keyword evidence="1" id="KW-0812">Transmembrane</keyword>
<keyword evidence="3" id="KW-1185">Reference proteome</keyword>
<dbReference type="STRING" id="1108045.GORHZ_036_00080"/>
<dbReference type="InterPro" id="IPR018688">
    <property type="entry name" value="PpoB2-like"/>
</dbReference>
<evidence type="ECO:0000313" key="3">
    <source>
        <dbReference type="Proteomes" id="UP000008363"/>
    </source>
</evidence>
<dbReference type="eggNOG" id="COG5486">
    <property type="taxonomic scope" value="Bacteria"/>
</dbReference>
<feature type="transmembrane region" description="Helical" evidence="1">
    <location>
        <begin position="67"/>
        <end position="91"/>
    </location>
</feature>
<dbReference type="Proteomes" id="UP000008363">
    <property type="component" value="Unassembled WGS sequence"/>
</dbReference>
<accession>K6WQ67</accession>
<dbReference type="EMBL" id="BAHC01000036">
    <property type="protein sequence ID" value="GAB88684.1"/>
    <property type="molecule type" value="Genomic_DNA"/>
</dbReference>
<organism evidence="2 3">
    <name type="scientific">Gordonia rhizosphera NBRC 16068</name>
    <dbReference type="NCBI Taxonomy" id="1108045"/>
    <lineage>
        <taxon>Bacteria</taxon>
        <taxon>Bacillati</taxon>
        <taxon>Actinomycetota</taxon>
        <taxon>Actinomycetes</taxon>
        <taxon>Mycobacteriales</taxon>
        <taxon>Gordoniaceae</taxon>
        <taxon>Gordonia</taxon>
    </lineage>
</organism>
<reference evidence="2 3" key="1">
    <citation type="submission" date="2012-08" db="EMBL/GenBank/DDBJ databases">
        <title>Whole genome shotgun sequence of Gordonia rhizosphera NBRC 16068.</title>
        <authorList>
            <person name="Takarada H."/>
            <person name="Isaki S."/>
            <person name="Hosoyama A."/>
            <person name="Tsuchikane K."/>
            <person name="Katsumata H."/>
            <person name="Baba S."/>
            <person name="Ohji S."/>
            <person name="Yamazaki S."/>
            <person name="Fujita N."/>
        </authorList>
    </citation>
    <scope>NUCLEOTIDE SEQUENCE [LARGE SCALE GENOMIC DNA]</scope>
    <source>
        <strain evidence="2 3">NBRC 16068</strain>
    </source>
</reference>
<feature type="transmembrane region" description="Helical" evidence="1">
    <location>
        <begin position="144"/>
        <end position="161"/>
    </location>
</feature>
<feature type="transmembrane region" description="Helical" evidence="1">
    <location>
        <begin position="173"/>
        <end position="197"/>
    </location>
</feature>
<dbReference type="OrthoDB" id="164118at2"/>
<feature type="transmembrane region" description="Helical" evidence="1">
    <location>
        <begin position="103"/>
        <end position="124"/>
    </location>
</feature>
<name>K6WQ67_9ACTN</name>
<keyword evidence="1" id="KW-1133">Transmembrane helix</keyword>
<protein>
    <recommendedName>
        <fullName evidence="4">Metal-binding integral membrane protein</fullName>
    </recommendedName>
</protein>
<sequence>MATAAGHAHRGHADAEQGLRPAFSAARVRVGLVVLLFALAVLAWWWTVDQMRGMDAGPGTALGTLGWFLLVWLVMMAAMMLPSVWPTVALYSRMTKQRSPVAPLVFTLGYLLTWTASGLLAYAVAEAGRWLLGDTLSWDSAGRWVAGGILVVAAVYQFTPAKTACLRHCRSPLGVLLGHWRAGLSGALRMGAAHGMWCLGCCWALMASLFALGIMSITWMAFVTALITVEKLLPWRRVATYGTAAVLLVLGVLVATAPESVPGLTIPGQVQMSDMNM</sequence>